<comment type="caution">
    <text evidence="3">The sequence shown here is derived from an EMBL/GenBank/DDBJ whole genome shotgun (WGS) entry which is preliminary data.</text>
</comment>
<dbReference type="EMBL" id="BQNB010016392">
    <property type="protein sequence ID" value="GJT51257.1"/>
    <property type="molecule type" value="Genomic_DNA"/>
</dbReference>
<feature type="region of interest" description="Disordered" evidence="1">
    <location>
        <begin position="469"/>
        <end position="495"/>
    </location>
</feature>
<feature type="region of interest" description="Disordered" evidence="1">
    <location>
        <begin position="371"/>
        <end position="398"/>
    </location>
</feature>
<reference evidence="3" key="2">
    <citation type="submission" date="2022-01" db="EMBL/GenBank/DDBJ databases">
        <authorList>
            <person name="Yamashiro T."/>
            <person name="Shiraishi A."/>
            <person name="Satake H."/>
            <person name="Nakayama K."/>
        </authorList>
    </citation>
    <scope>NUCLEOTIDE SEQUENCE</scope>
</reference>
<feature type="domain" description="PB1-like" evidence="2">
    <location>
        <begin position="27"/>
        <end position="125"/>
    </location>
</feature>
<name>A0ABQ5EK94_9ASTR</name>
<proteinExistence type="predicted"/>
<dbReference type="Pfam" id="PF26130">
    <property type="entry name" value="PB1-like"/>
    <property type="match status" value="1"/>
</dbReference>
<evidence type="ECO:0000313" key="4">
    <source>
        <dbReference type="Proteomes" id="UP001151760"/>
    </source>
</evidence>
<evidence type="ECO:0000313" key="3">
    <source>
        <dbReference type="EMBL" id="GJT51257.1"/>
    </source>
</evidence>
<gene>
    <name evidence="3" type="ORF">Tco_0977414</name>
</gene>
<reference evidence="3" key="1">
    <citation type="journal article" date="2022" name="Int. J. Mol. Sci.">
        <title>Draft Genome of Tanacetum Coccineum: Genomic Comparison of Closely Related Tanacetum-Family Plants.</title>
        <authorList>
            <person name="Yamashiro T."/>
            <person name="Shiraishi A."/>
            <person name="Nakayama K."/>
            <person name="Satake H."/>
        </authorList>
    </citation>
    <scope>NUCLEOTIDE SEQUENCE</scope>
</reference>
<organism evidence="3 4">
    <name type="scientific">Tanacetum coccineum</name>
    <dbReference type="NCBI Taxonomy" id="301880"/>
    <lineage>
        <taxon>Eukaryota</taxon>
        <taxon>Viridiplantae</taxon>
        <taxon>Streptophyta</taxon>
        <taxon>Embryophyta</taxon>
        <taxon>Tracheophyta</taxon>
        <taxon>Spermatophyta</taxon>
        <taxon>Magnoliopsida</taxon>
        <taxon>eudicotyledons</taxon>
        <taxon>Gunneridae</taxon>
        <taxon>Pentapetalae</taxon>
        <taxon>asterids</taxon>
        <taxon>campanulids</taxon>
        <taxon>Asterales</taxon>
        <taxon>Asteraceae</taxon>
        <taxon>Asteroideae</taxon>
        <taxon>Anthemideae</taxon>
        <taxon>Anthemidinae</taxon>
        <taxon>Tanacetum</taxon>
    </lineage>
</organism>
<sequence length="510" mass="57647">MGDHIQQWHIRPEGESFDTDVYDTNNNLFSIKCHYARRFTDSPNKKYAEGEISFVDMIDNADFKLDILNTVLSYIGYKNDDEVLLYYKIPLKSLDIGLKPLVSDSDISNFLGYVNKHKIMYVYVELVETTEGTSDEEGDSESEDANDIVDEEHLVDEVEVDMSSFKFQLDEEVETDDQEDVPKNARSRGLRNLRKKATSSGIRNNFYAGKEFANRDLAKERIRAYSVESRRKLNFKRNDKRRIRVTCKGVVPTLTSKSEYVDKLQGPKEDISGKGKAIMEYEKEDKISCPWVLYLTKGDKAKWVVKTFKDEHKCLQSRQIKQYNGMDVGIPEDWVHESYKLQTWINVYSHKINTVNGRDMWSKSECPTTLLPPKVHPQIGRPPKKRKKSKGEIEMVKGDKLTRKGKTCTCSLCQGTGHNKRGCNATGSSNGGQINAMPSETVPTKRVASQPVCCKKRAASEISNAANQAATVTSETATQGSQAATQASRAPTSPILKRTKMSACRLTPDK</sequence>
<evidence type="ECO:0000256" key="1">
    <source>
        <dbReference type="SAM" id="MobiDB-lite"/>
    </source>
</evidence>
<dbReference type="Proteomes" id="UP001151760">
    <property type="component" value="Unassembled WGS sequence"/>
</dbReference>
<dbReference type="InterPro" id="IPR058594">
    <property type="entry name" value="PB1-like_dom_pln"/>
</dbReference>
<accession>A0ABQ5EK94</accession>
<keyword evidence="4" id="KW-1185">Reference proteome</keyword>
<feature type="compositionally biased region" description="Low complexity" evidence="1">
    <location>
        <begin position="473"/>
        <end position="488"/>
    </location>
</feature>
<feature type="compositionally biased region" description="Polar residues" evidence="1">
    <location>
        <begin position="425"/>
        <end position="442"/>
    </location>
</feature>
<feature type="region of interest" description="Disordered" evidence="1">
    <location>
        <begin position="421"/>
        <end position="442"/>
    </location>
</feature>
<protein>
    <recommendedName>
        <fullName evidence="2">PB1-like domain-containing protein</fullName>
    </recommendedName>
</protein>
<evidence type="ECO:0000259" key="2">
    <source>
        <dbReference type="Pfam" id="PF26130"/>
    </source>
</evidence>